<dbReference type="SMART" id="SM00460">
    <property type="entry name" value="TGc"/>
    <property type="match status" value="1"/>
</dbReference>
<sequence length="681" mass="78275">MLNRINTQIDQGQFSTSKVEITTLLSDGTLNEKQTAQLSFELERMVRIEKDFVSSFADIKSYLKKYATDVTDKQIAKWDENGELEFRVIDGKKRYFKNAGYNLFQLNDDAVSLREGYTRFIDRGPLYKINQHHVDIVNDTLKTKSEFAQSNQITIKYTLTVDANAVPAGELIRVWLPFPREIKDRQTNIKLTASSHQNPIIASDDNLQRTIYLQAKAQADMAEQFWVEYSYETNGVSHNIDANNVKPFTNIPDHLQQYVTEQLPHIEFTPELKQLNKRLIGDETNPYKIAQKLFQYVDSKKWGTSIEYSTIRNLSQHALAAPYADCGQQTMLLITLLRMNGIPAKWQSGWEFSADAFNTMHDWGMVYFEPYGWVPMDVTHGILDSSDERLKWFYLGGLDSYRLIFNDDYSQPLYPAKQHFRSETVDSQRGEVEWSGGNVYFDQWDYDMQWQVTPIQSSFSLSDLGTEQVVLVITDIDSAIQGRLTRFEKQNGQWQQQSESHDIVVGRTGLAWGLGLHPKQDGYHKQEGDGKAPAGIFNLTSSFGYLDNISTKLDYQQMSSDNFCIDVRGSQFYNQTVDRSVVGEEAIKGSSEPMRRDIHSKDHLYKKGIFVAHNPKNISDQGSCIFVHLWRGETKPTAGCTAMDEFNMDQLLSWLDKSKKPVMVALTQADYERLKKEWELP</sequence>
<evidence type="ECO:0000259" key="1">
    <source>
        <dbReference type="SMART" id="SM00460"/>
    </source>
</evidence>
<dbReference type="InterPro" id="IPR038765">
    <property type="entry name" value="Papain-like_cys_pep_sf"/>
</dbReference>
<comment type="caution">
    <text evidence="2">The sequence shown here is derived from an EMBL/GenBank/DDBJ whole genome shotgun (WGS) entry which is preliminary data.</text>
</comment>
<dbReference type="Pfam" id="PF01841">
    <property type="entry name" value="Transglut_core"/>
    <property type="match status" value="1"/>
</dbReference>
<keyword evidence="3" id="KW-1185">Reference proteome</keyword>
<proteinExistence type="predicted"/>
<dbReference type="PANTHER" id="PTHR38339">
    <property type="entry name" value="TRANSGLUTAMINASE DOMAIN PROTEIN"/>
    <property type="match status" value="1"/>
</dbReference>
<dbReference type="SUPFAM" id="SSF54001">
    <property type="entry name" value="Cysteine proteinases"/>
    <property type="match status" value="1"/>
</dbReference>
<dbReference type="EMBL" id="JAWCUA010000007">
    <property type="protein sequence ID" value="MDU0113503.1"/>
    <property type="molecule type" value="Genomic_DNA"/>
</dbReference>
<evidence type="ECO:0000313" key="3">
    <source>
        <dbReference type="Proteomes" id="UP001257914"/>
    </source>
</evidence>
<dbReference type="InterPro" id="IPR002931">
    <property type="entry name" value="Transglutaminase-like"/>
</dbReference>
<dbReference type="Proteomes" id="UP001257914">
    <property type="component" value="Unassembled WGS sequence"/>
</dbReference>
<gene>
    <name evidence="2" type="ORF">RT723_10940</name>
</gene>
<accession>A0ABU3R1E5</accession>
<dbReference type="PANTHER" id="PTHR38339:SF1">
    <property type="entry name" value="TRANSGLUTAMINASE-LIKE DOMAIN-CONTAINING PROTEIN"/>
    <property type="match status" value="1"/>
</dbReference>
<feature type="domain" description="Transglutaminase-like" evidence="1">
    <location>
        <begin position="318"/>
        <end position="380"/>
    </location>
</feature>
<reference evidence="2 3" key="1">
    <citation type="submission" date="2023-10" db="EMBL/GenBank/DDBJ databases">
        <title>Psychrosphaera aquimaarina strain SW33 isolated from seawater.</title>
        <authorList>
            <person name="Bayburt H."/>
            <person name="Kim J.M."/>
            <person name="Choi B.J."/>
            <person name="Jeon C.O."/>
        </authorList>
    </citation>
    <scope>NUCLEOTIDE SEQUENCE [LARGE SCALE GENOMIC DNA]</scope>
    <source>
        <strain evidence="2 3">KCTC 52743</strain>
    </source>
</reference>
<protein>
    <submittedName>
        <fullName evidence="2">Transglutaminase domain-containing protein</fullName>
    </submittedName>
</protein>
<organism evidence="2 3">
    <name type="scientific">Psychrosphaera aquimarina</name>
    <dbReference type="NCBI Taxonomy" id="2044854"/>
    <lineage>
        <taxon>Bacteria</taxon>
        <taxon>Pseudomonadati</taxon>
        <taxon>Pseudomonadota</taxon>
        <taxon>Gammaproteobacteria</taxon>
        <taxon>Alteromonadales</taxon>
        <taxon>Pseudoalteromonadaceae</taxon>
        <taxon>Psychrosphaera</taxon>
    </lineage>
</organism>
<name>A0ABU3R1E5_9GAMM</name>
<dbReference type="Gene3D" id="3.10.620.30">
    <property type="match status" value="1"/>
</dbReference>
<evidence type="ECO:0000313" key="2">
    <source>
        <dbReference type="EMBL" id="MDU0113503.1"/>
    </source>
</evidence>
<dbReference type="RefSeq" id="WP_315947117.1">
    <property type="nucleotide sequence ID" value="NZ_JAWCUA010000007.1"/>
</dbReference>